<keyword evidence="4 5" id="KW-0067">ATP-binding</keyword>
<evidence type="ECO:0000256" key="4">
    <source>
        <dbReference type="ARBA" id="ARBA00022840"/>
    </source>
</evidence>
<evidence type="ECO:0000256" key="2">
    <source>
        <dbReference type="ARBA" id="ARBA00022741"/>
    </source>
</evidence>
<protein>
    <recommendedName>
        <fullName evidence="5 6">N5-carboxyaminoimidazole ribonucleotide synthase</fullName>
        <shortName evidence="5 6">N5-CAIR synthase</shortName>
        <ecNumber evidence="5 6">6.3.4.18</ecNumber>
    </recommendedName>
    <alternativeName>
        <fullName evidence="5 6">5-(carboxyamino)imidazole ribonucleotide synthetase</fullName>
    </alternativeName>
</protein>
<evidence type="ECO:0000259" key="7">
    <source>
        <dbReference type="PROSITE" id="PS50975"/>
    </source>
</evidence>
<dbReference type="NCBIfam" id="NF004676">
    <property type="entry name" value="PRK06019.1-2"/>
    <property type="match status" value="1"/>
</dbReference>
<dbReference type="PROSITE" id="PS50975">
    <property type="entry name" value="ATP_GRASP"/>
    <property type="match status" value="1"/>
</dbReference>
<feature type="binding site" evidence="5">
    <location>
        <position position="111"/>
    </location>
    <ligand>
        <name>ATP</name>
        <dbReference type="ChEBI" id="CHEBI:30616"/>
    </ligand>
</feature>
<dbReference type="UniPathway" id="UPA00074">
    <property type="reaction ID" value="UER00942"/>
</dbReference>
<dbReference type="PANTHER" id="PTHR11609:SF5">
    <property type="entry name" value="PHOSPHORIBOSYLAMINOIMIDAZOLE CARBOXYLASE"/>
    <property type="match status" value="1"/>
</dbReference>
<dbReference type="SUPFAM" id="SSF52440">
    <property type="entry name" value="PreATP-grasp domain"/>
    <property type="match status" value="1"/>
</dbReference>
<dbReference type="InterPro" id="IPR011761">
    <property type="entry name" value="ATP-grasp"/>
</dbReference>
<dbReference type="GO" id="GO:0006189">
    <property type="term" value="P:'de novo' IMP biosynthetic process"/>
    <property type="evidence" value="ECO:0007669"/>
    <property type="project" value="UniProtKB-UniRule"/>
</dbReference>
<dbReference type="GO" id="GO:0004638">
    <property type="term" value="F:phosphoribosylaminoimidazole carboxylase activity"/>
    <property type="evidence" value="ECO:0007669"/>
    <property type="project" value="InterPro"/>
</dbReference>
<dbReference type="InterPro" id="IPR005875">
    <property type="entry name" value="PurK"/>
</dbReference>
<dbReference type="FunFam" id="3.30.1490.20:FF:000015">
    <property type="entry name" value="N5-carboxyaminoimidazole ribonucleotide synthase"/>
    <property type="match status" value="1"/>
</dbReference>
<reference evidence="8" key="1">
    <citation type="submission" date="2016-04" db="EMBL/GenBank/DDBJ databases">
        <authorList>
            <person name="Evans L.H."/>
            <person name="Alamgir A."/>
            <person name="Owens N."/>
            <person name="Weber N.D."/>
            <person name="Virtaneva K."/>
            <person name="Barbian K."/>
            <person name="Babar A."/>
            <person name="Rosenke K."/>
        </authorList>
    </citation>
    <scope>NUCLEOTIDE SEQUENCE</scope>
    <source>
        <strain evidence="8">86</strain>
    </source>
</reference>
<dbReference type="NCBIfam" id="NF004675">
    <property type="entry name" value="PRK06019.1-1"/>
    <property type="match status" value="1"/>
</dbReference>
<comment type="similarity">
    <text evidence="5 6">Belongs to the PurK/PurT family.</text>
</comment>
<dbReference type="EMBL" id="FLUO01000001">
    <property type="protein sequence ID" value="SBV97965.1"/>
    <property type="molecule type" value="Genomic_DNA"/>
</dbReference>
<dbReference type="InterPro" id="IPR013815">
    <property type="entry name" value="ATP_grasp_subdomain_1"/>
</dbReference>
<proteinExistence type="inferred from homology"/>
<feature type="binding site" evidence="5">
    <location>
        <begin position="186"/>
        <end position="189"/>
    </location>
    <ligand>
        <name>ATP</name>
        <dbReference type="ChEBI" id="CHEBI:30616"/>
    </ligand>
</feature>
<dbReference type="AlphaFoldDB" id="A0A212JFC7"/>
<dbReference type="Gene3D" id="3.40.50.20">
    <property type="match status" value="1"/>
</dbReference>
<sequence>MSNESTPAIAPGSTIGILGGGQLGRMTALAAARLGYRCHIYCPEDDAPAFAVAAAHTAAPYDDAKALDAFAAAVDVITFEFENIPAASVERLAARSLVRPSWTVLETAQDRVAEKTFFAGIGAATAPWRQIDDLASLERGIADLGTPCILKTRTLGYDGKGQFRIDRPAQAADAWAAIKGAPAILEGFVSFSKEISVIVARSPRGEVNTFDVVENVHVDHILDTTRAPAQILPDQAGRAAAIAHAAATTLGLEGLLAIEMFVDHEGRILVNEMAPRPHNSGHWTMDACITDQFEQFVRAICNLRLGSTERHSNAEMKNLLGHSIDGWNEILSDPKAKLHLYGKLEARDGRKMGHVTKVFPRWKTESK</sequence>
<feature type="binding site" evidence="5">
    <location>
        <begin position="156"/>
        <end position="162"/>
    </location>
    <ligand>
        <name>ATP</name>
        <dbReference type="ChEBI" id="CHEBI:30616"/>
    </ligand>
</feature>
<dbReference type="Pfam" id="PF17769">
    <property type="entry name" value="PurK_C"/>
    <property type="match status" value="1"/>
</dbReference>
<gene>
    <name evidence="5 6 8" type="primary">purK</name>
    <name evidence="8" type="ORF">KL86APRO_10952</name>
</gene>
<dbReference type="GO" id="GO:0005524">
    <property type="term" value="F:ATP binding"/>
    <property type="evidence" value="ECO:0007669"/>
    <property type="project" value="UniProtKB-UniRule"/>
</dbReference>
<dbReference type="EC" id="6.3.4.18" evidence="5 6"/>
<accession>A0A212JFC7</accession>
<keyword evidence="1 5" id="KW-0436">Ligase</keyword>
<feature type="binding site" evidence="5">
    <location>
        <begin position="271"/>
        <end position="272"/>
    </location>
    <ligand>
        <name>ATP</name>
        <dbReference type="ChEBI" id="CHEBI:30616"/>
    </ligand>
</feature>
<comment type="function">
    <text evidence="5">Catalyzes the ATP-dependent conversion of 5-aminoimidazole ribonucleotide (AIR) and HCO(3)(-) to N5-carboxyaminoimidazole ribonucleotide (N5-CAIR).</text>
</comment>
<dbReference type="Gene3D" id="3.30.1490.20">
    <property type="entry name" value="ATP-grasp fold, A domain"/>
    <property type="match status" value="1"/>
</dbReference>
<dbReference type="Pfam" id="PF22660">
    <property type="entry name" value="RS_preATP-grasp-like"/>
    <property type="match status" value="1"/>
</dbReference>
<keyword evidence="3 5" id="KW-0658">Purine biosynthesis</keyword>
<dbReference type="PANTHER" id="PTHR11609">
    <property type="entry name" value="PURINE BIOSYNTHESIS PROTEIN 6/7, PUR6/7"/>
    <property type="match status" value="1"/>
</dbReference>
<organism evidence="8">
    <name type="scientific">uncultured Alphaproteobacteria bacterium</name>
    <dbReference type="NCBI Taxonomy" id="91750"/>
    <lineage>
        <taxon>Bacteria</taxon>
        <taxon>Pseudomonadati</taxon>
        <taxon>Pseudomonadota</taxon>
        <taxon>Alphaproteobacteria</taxon>
        <taxon>environmental samples</taxon>
    </lineage>
</organism>
<dbReference type="GO" id="GO:0034028">
    <property type="term" value="F:5-(carboxyamino)imidazole ribonucleotide synthase activity"/>
    <property type="evidence" value="ECO:0007669"/>
    <property type="project" value="UniProtKB-UniRule"/>
</dbReference>
<comment type="pathway">
    <text evidence="5 6">Purine metabolism; IMP biosynthesis via de novo pathway; 5-amino-1-(5-phospho-D-ribosyl)imidazole-4-carboxylate from 5-amino-1-(5-phospho-D-ribosyl)imidazole (N5-CAIR route): step 1/2.</text>
</comment>
<dbReference type="GO" id="GO:0005829">
    <property type="term" value="C:cytosol"/>
    <property type="evidence" value="ECO:0007669"/>
    <property type="project" value="TreeGrafter"/>
</dbReference>
<dbReference type="InterPro" id="IPR054350">
    <property type="entry name" value="PurT/PurK_preATP-grasp"/>
</dbReference>
<dbReference type="NCBIfam" id="TIGR01161">
    <property type="entry name" value="purK"/>
    <property type="match status" value="1"/>
</dbReference>
<dbReference type="FunFam" id="3.40.50.20:FF:000016">
    <property type="entry name" value="N5-carboxyaminoimidazole ribonucleotide synthase"/>
    <property type="match status" value="1"/>
</dbReference>
<evidence type="ECO:0000256" key="1">
    <source>
        <dbReference type="ARBA" id="ARBA00022598"/>
    </source>
</evidence>
<dbReference type="Gene3D" id="3.30.470.20">
    <property type="entry name" value="ATP-grasp fold, B domain"/>
    <property type="match status" value="1"/>
</dbReference>
<comment type="function">
    <text evidence="6">Catalyzes the ATP-dependent conversion of 5-aminoimidazole ribonucleotide (AIR) and HCO(3)- to N5-carboxyaminoimidazole ribonucleotide (N5-CAIR).</text>
</comment>
<evidence type="ECO:0000313" key="8">
    <source>
        <dbReference type="EMBL" id="SBV97965.1"/>
    </source>
</evidence>
<comment type="subunit">
    <text evidence="5 6">Homodimer.</text>
</comment>
<dbReference type="InterPro" id="IPR040686">
    <property type="entry name" value="PurK_C"/>
</dbReference>
<comment type="catalytic activity">
    <reaction evidence="5 6">
        <text>5-amino-1-(5-phospho-beta-D-ribosyl)imidazole + hydrogencarbonate + ATP = 5-carboxyamino-1-(5-phospho-D-ribosyl)imidazole + ADP + phosphate + 2 H(+)</text>
        <dbReference type="Rhea" id="RHEA:19317"/>
        <dbReference type="ChEBI" id="CHEBI:15378"/>
        <dbReference type="ChEBI" id="CHEBI:17544"/>
        <dbReference type="ChEBI" id="CHEBI:30616"/>
        <dbReference type="ChEBI" id="CHEBI:43474"/>
        <dbReference type="ChEBI" id="CHEBI:58730"/>
        <dbReference type="ChEBI" id="CHEBI:137981"/>
        <dbReference type="ChEBI" id="CHEBI:456216"/>
        <dbReference type="EC" id="6.3.4.18"/>
    </reaction>
</comment>
<feature type="binding site" evidence="5">
    <location>
        <position position="194"/>
    </location>
    <ligand>
        <name>ATP</name>
        <dbReference type="ChEBI" id="CHEBI:30616"/>
    </ligand>
</feature>
<dbReference type="InterPro" id="IPR003135">
    <property type="entry name" value="ATP-grasp_carboxylate-amine"/>
</dbReference>
<feature type="binding site" evidence="5">
    <location>
        <position position="151"/>
    </location>
    <ligand>
        <name>ATP</name>
        <dbReference type="ChEBI" id="CHEBI:30616"/>
    </ligand>
</feature>
<dbReference type="InterPro" id="IPR016185">
    <property type="entry name" value="PreATP-grasp_dom_sf"/>
</dbReference>
<feature type="domain" description="ATP-grasp" evidence="7">
    <location>
        <begin position="115"/>
        <end position="301"/>
    </location>
</feature>
<evidence type="ECO:0000256" key="5">
    <source>
        <dbReference type="HAMAP-Rule" id="MF_01928"/>
    </source>
</evidence>
<feature type="binding site" evidence="5">
    <location>
        <position position="217"/>
    </location>
    <ligand>
        <name>ATP</name>
        <dbReference type="ChEBI" id="CHEBI:30616"/>
    </ligand>
</feature>
<dbReference type="Pfam" id="PF02222">
    <property type="entry name" value="ATP-grasp"/>
    <property type="match status" value="1"/>
</dbReference>
<dbReference type="SUPFAM" id="SSF51246">
    <property type="entry name" value="Rudiment single hybrid motif"/>
    <property type="match status" value="1"/>
</dbReference>
<evidence type="ECO:0000256" key="6">
    <source>
        <dbReference type="RuleBase" id="RU361200"/>
    </source>
</evidence>
<keyword evidence="2 5" id="KW-0547">Nucleotide-binding</keyword>
<name>A0A212JFC7_9PROT</name>
<dbReference type="GO" id="GO:0046872">
    <property type="term" value="F:metal ion binding"/>
    <property type="evidence" value="ECO:0007669"/>
    <property type="project" value="InterPro"/>
</dbReference>
<dbReference type="InterPro" id="IPR011054">
    <property type="entry name" value="Rudment_hybrid_motif"/>
</dbReference>
<dbReference type="NCBIfam" id="NF004679">
    <property type="entry name" value="PRK06019.1-5"/>
    <property type="match status" value="1"/>
</dbReference>
<dbReference type="HAMAP" id="MF_01928">
    <property type="entry name" value="PurK"/>
    <property type="match status" value="1"/>
</dbReference>
<evidence type="ECO:0000256" key="3">
    <source>
        <dbReference type="ARBA" id="ARBA00022755"/>
    </source>
</evidence>
<dbReference type="SUPFAM" id="SSF56059">
    <property type="entry name" value="Glutathione synthetase ATP-binding domain-like"/>
    <property type="match status" value="1"/>
</dbReference>